<proteinExistence type="predicted"/>
<evidence type="ECO:0000313" key="3">
    <source>
        <dbReference type="Proteomes" id="UP000244022"/>
    </source>
</evidence>
<keyword evidence="1" id="KW-0472">Membrane</keyword>
<keyword evidence="1" id="KW-1133">Transmembrane helix</keyword>
<organism evidence="2 3">
    <name type="scientific">Enterococcus mundtii</name>
    <dbReference type="NCBI Taxonomy" id="53346"/>
    <lineage>
        <taxon>Bacteria</taxon>
        <taxon>Bacillati</taxon>
        <taxon>Bacillota</taxon>
        <taxon>Bacilli</taxon>
        <taxon>Lactobacillales</taxon>
        <taxon>Enterococcaceae</taxon>
        <taxon>Enterococcus</taxon>
    </lineage>
</organism>
<feature type="transmembrane region" description="Helical" evidence="1">
    <location>
        <begin position="69"/>
        <end position="102"/>
    </location>
</feature>
<comment type="caution">
    <text evidence="2">The sequence shown here is derived from an EMBL/GenBank/DDBJ whole genome shotgun (WGS) entry which is preliminary data.</text>
</comment>
<keyword evidence="1" id="KW-0812">Transmembrane</keyword>
<gene>
    <name evidence="2" type="ORF">C6N14_12850</name>
</gene>
<accession>A0A2T5D9P5</accession>
<dbReference type="Proteomes" id="UP000244022">
    <property type="component" value="Unassembled WGS sequence"/>
</dbReference>
<evidence type="ECO:0000313" key="2">
    <source>
        <dbReference type="EMBL" id="PTO34307.1"/>
    </source>
</evidence>
<name>A0A2T5D9P5_ENTMU</name>
<reference evidence="2 3" key="1">
    <citation type="submission" date="2018-03" db="EMBL/GenBank/DDBJ databases">
        <title>Draft genome sequences of four Enterococcus mundtii strains isolated from beef slaughterhouses in Kenya.</title>
        <authorList>
            <person name="Wambui J."/>
            <person name="Stevens M."/>
            <person name="Njage P."/>
            <person name="Stephan R."/>
            <person name="Tasara T."/>
        </authorList>
    </citation>
    <scope>NUCLEOTIDE SEQUENCE [LARGE SCALE GENOMIC DNA]</scope>
    <source>
        <strain evidence="2 3">H18-EM</strain>
    </source>
</reference>
<dbReference type="AlphaFoldDB" id="A0A2T5D9P5"/>
<evidence type="ECO:0000256" key="1">
    <source>
        <dbReference type="SAM" id="Phobius"/>
    </source>
</evidence>
<protein>
    <submittedName>
        <fullName evidence="2">Uncharacterized protein</fullName>
    </submittedName>
</protein>
<sequence length="134" mass="14215">MGETIYEDEKGNIYTDSEIIVQKTTVDPRILAKSLSASPISIGILWTYTTSNDGTTLRNTFRKCATAEGVVAITGILLAAGIATAGLTAVLAALVGLGAVAFHSRFNEGADLINSHPSSGKIYMYLDHCTYKSL</sequence>
<dbReference type="EMBL" id="PYGR01000074">
    <property type="protein sequence ID" value="PTO34307.1"/>
    <property type="molecule type" value="Genomic_DNA"/>
</dbReference>